<dbReference type="GO" id="GO:0003677">
    <property type="term" value="F:DNA binding"/>
    <property type="evidence" value="ECO:0007669"/>
    <property type="project" value="InterPro"/>
</dbReference>
<dbReference type="OrthoDB" id="9802365at2"/>
<dbReference type="Proteomes" id="UP000315343">
    <property type="component" value="Unassembled WGS sequence"/>
</dbReference>
<comment type="caution">
    <text evidence="4">The sequence shown here is derived from an EMBL/GenBank/DDBJ whole genome shotgun (WGS) entry which is preliminary data.</text>
</comment>
<dbReference type="InterPro" id="IPR040452">
    <property type="entry name" value="SfsA_C"/>
</dbReference>
<dbReference type="AlphaFoldDB" id="A0A562JHR0"/>
<evidence type="ECO:0000313" key="4">
    <source>
        <dbReference type="EMBL" id="TWH82533.1"/>
    </source>
</evidence>
<accession>A0A562JHR0</accession>
<organism evidence="4 5">
    <name type="scientific">Sedimentibacter saalensis</name>
    <dbReference type="NCBI Taxonomy" id="130788"/>
    <lineage>
        <taxon>Bacteria</taxon>
        <taxon>Bacillati</taxon>
        <taxon>Bacillota</taxon>
        <taxon>Tissierellia</taxon>
        <taxon>Sedimentibacter</taxon>
    </lineage>
</organism>
<dbReference type="Gene3D" id="2.40.50.580">
    <property type="match status" value="1"/>
</dbReference>
<sequence length="226" mass="26364">MKYENIRRAKFISRPNRFIANIEIDGKTEICHVKNTGRCKELLTHNAHIFVQEFDSKIRKTKYDLISVYKGKRLINMDSQVPNKVFGEWVKNSSIFENIKLIKTEQKYKNSRFDFYLEADDKKIFVEVKGVTLEEDGIVMFPDAPTERGLKHLNELSLCIDEGYEAYVFFIVQMNDVKYFTSNVKTHKEFAEALIKARQKGVNIIALDCDVKEDSITAMNFVEIKL</sequence>
<feature type="domain" description="SfsA N-terminal OB" evidence="3">
    <location>
        <begin position="12"/>
        <end position="76"/>
    </location>
</feature>
<evidence type="ECO:0000259" key="3">
    <source>
        <dbReference type="Pfam" id="PF17746"/>
    </source>
</evidence>
<name>A0A562JHR0_9FIRM</name>
<comment type="similarity">
    <text evidence="1">Belongs to the SfsA family.</text>
</comment>
<dbReference type="PANTHER" id="PTHR30545:SF2">
    <property type="entry name" value="SUGAR FERMENTATION STIMULATION PROTEIN A"/>
    <property type="match status" value="1"/>
</dbReference>
<dbReference type="RefSeq" id="WP_145080340.1">
    <property type="nucleotide sequence ID" value="NZ_VLKH01000002.1"/>
</dbReference>
<dbReference type="Pfam" id="PF03749">
    <property type="entry name" value="SfsA"/>
    <property type="match status" value="1"/>
</dbReference>
<dbReference type="NCBIfam" id="TIGR00230">
    <property type="entry name" value="sfsA"/>
    <property type="match status" value="1"/>
</dbReference>
<gene>
    <name evidence="1" type="primary">sfsA</name>
    <name evidence="4" type="ORF">LY60_00834</name>
</gene>
<keyword evidence="5" id="KW-1185">Reference proteome</keyword>
<dbReference type="Gene3D" id="3.40.1350.60">
    <property type="match status" value="1"/>
</dbReference>
<dbReference type="EMBL" id="VLKH01000002">
    <property type="protein sequence ID" value="TWH82533.1"/>
    <property type="molecule type" value="Genomic_DNA"/>
</dbReference>
<evidence type="ECO:0000313" key="5">
    <source>
        <dbReference type="Proteomes" id="UP000315343"/>
    </source>
</evidence>
<dbReference type="HAMAP" id="MF_00095">
    <property type="entry name" value="SfsA"/>
    <property type="match status" value="1"/>
</dbReference>
<dbReference type="CDD" id="cd22359">
    <property type="entry name" value="SfsA-like_bacterial"/>
    <property type="match status" value="1"/>
</dbReference>
<evidence type="ECO:0000259" key="2">
    <source>
        <dbReference type="Pfam" id="PF03749"/>
    </source>
</evidence>
<reference evidence="4 5" key="1">
    <citation type="submission" date="2019-07" db="EMBL/GenBank/DDBJ databases">
        <title>Genomic Encyclopedia of Type Strains, Phase I: the one thousand microbial genomes (KMG-I) project.</title>
        <authorList>
            <person name="Kyrpides N."/>
        </authorList>
    </citation>
    <scope>NUCLEOTIDE SEQUENCE [LARGE SCALE GENOMIC DNA]</scope>
    <source>
        <strain evidence="4 5">DSM 13558</strain>
    </source>
</reference>
<protein>
    <recommendedName>
        <fullName evidence="1">Sugar fermentation stimulation protein homolog</fullName>
    </recommendedName>
</protein>
<evidence type="ECO:0000256" key="1">
    <source>
        <dbReference type="HAMAP-Rule" id="MF_00095"/>
    </source>
</evidence>
<proteinExistence type="inferred from homology"/>
<dbReference type="InterPro" id="IPR005224">
    <property type="entry name" value="SfsA"/>
</dbReference>
<dbReference type="PANTHER" id="PTHR30545">
    <property type="entry name" value="SUGAR FERMENTATION STIMULATION PROTEIN A"/>
    <property type="match status" value="1"/>
</dbReference>
<feature type="domain" description="Sugar fermentation stimulation protein C-terminal" evidence="2">
    <location>
        <begin position="80"/>
        <end position="214"/>
    </location>
</feature>
<dbReference type="InterPro" id="IPR041465">
    <property type="entry name" value="SfsA_N"/>
</dbReference>
<dbReference type="Pfam" id="PF17746">
    <property type="entry name" value="SfsA_N"/>
    <property type="match status" value="1"/>
</dbReference>